<evidence type="ECO:0000256" key="3">
    <source>
        <dbReference type="ARBA" id="ARBA00022777"/>
    </source>
</evidence>
<dbReference type="GO" id="GO:0005829">
    <property type="term" value="C:cytosol"/>
    <property type="evidence" value="ECO:0007669"/>
    <property type="project" value="TreeGrafter"/>
</dbReference>
<keyword evidence="3 8" id="KW-0418">Kinase</keyword>
<evidence type="ECO:0000259" key="7">
    <source>
        <dbReference type="PROSITE" id="PS50011"/>
    </source>
</evidence>
<evidence type="ECO:0000313" key="8">
    <source>
        <dbReference type="EMBL" id="CDW82433.1"/>
    </source>
</evidence>
<gene>
    <name evidence="8" type="primary">Contig16232.g17289</name>
    <name evidence="8" type="ORF">STYLEM_11465</name>
</gene>
<keyword evidence="1" id="KW-0808">Transferase</keyword>
<organism evidence="8 9">
    <name type="scientific">Stylonychia lemnae</name>
    <name type="common">Ciliate</name>
    <dbReference type="NCBI Taxonomy" id="5949"/>
    <lineage>
        <taxon>Eukaryota</taxon>
        <taxon>Sar</taxon>
        <taxon>Alveolata</taxon>
        <taxon>Ciliophora</taxon>
        <taxon>Intramacronucleata</taxon>
        <taxon>Spirotrichea</taxon>
        <taxon>Stichotrichia</taxon>
        <taxon>Sporadotrichida</taxon>
        <taxon>Oxytrichidae</taxon>
        <taxon>Stylonychinae</taxon>
        <taxon>Stylonychia</taxon>
    </lineage>
</organism>
<evidence type="ECO:0000256" key="5">
    <source>
        <dbReference type="PROSITE-ProRule" id="PRU10141"/>
    </source>
</evidence>
<feature type="compositionally biased region" description="Polar residues" evidence="6">
    <location>
        <begin position="411"/>
        <end position="422"/>
    </location>
</feature>
<dbReference type="SUPFAM" id="SSF56112">
    <property type="entry name" value="Protein kinase-like (PK-like)"/>
    <property type="match status" value="1"/>
</dbReference>
<dbReference type="Gene3D" id="1.10.510.10">
    <property type="entry name" value="Transferase(Phosphotransferase) domain 1"/>
    <property type="match status" value="1"/>
</dbReference>
<dbReference type="AlphaFoldDB" id="A0A078ANB8"/>
<evidence type="ECO:0000256" key="6">
    <source>
        <dbReference type="SAM" id="MobiDB-lite"/>
    </source>
</evidence>
<dbReference type="GO" id="GO:0004674">
    <property type="term" value="F:protein serine/threonine kinase activity"/>
    <property type="evidence" value="ECO:0007669"/>
    <property type="project" value="InterPro"/>
</dbReference>
<dbReference type="PANTHER" id="PTHR24348">
    <property type="entry name" value="SERINE/THREONINE-PROTEIN KINASE UNC-51-RELATED"/>
    <property type="match status" value="1"/>
</dbReference>
<dbReference type="InterPro" id="IPR011009">
    <property type="entry name" value="Kinase-like_dom_sf"/>
</dbReference>
<keyword evidence="2 5" id="KW-0547">Nucleotide-binding</keyword>
<dbReference type="InParanoid" id="A0A078ANB8"/>
<name>A0A078ANB8_STYLE</name>
<keyword evidence="9" id="KW-1185">Reference proteome</keyword>
<dbReference type="InterPro" id="IPR045269">
    <property type="entry name" value="Atg1-like"/>
</dbReference>
<keyword evidence="4 5" id="KW-0067">ATP-binding</keyword>
<dbReference type="Gene3D" id="3.30.200.20">
    <property type="entry name" value="Phosphorylase Kinase, domain 1"/>
    <property type="match status" value="1"/>
</dbReference>
<dbReference type="Proteomes" id="UP000039865">
    <property type="component" value="Unassembled WGS sequence"/>
</dbReference>
<dbReference type="PROSITE" id="PS50011">
    <property type="entry name" value="PROTEIN_KINASE_DOM"/>
    <property type="match status" value="1"/>
</dbReference>
<sequence length="527" mass="60979">MPQNTMKCSIFDEFYPKNFSFEPMEEQKFQELLGNSINQIESDFMIYPKKYKILKELGRGSYSRVYKIQTYDVVPEKFALKAISKQPFSDIQLREQLMNEIRIQRSMECEEEHLETRQNEEKGSKNRKDLKPENILLSFDDDTQNPDAFLADFGFAIELKDGVNVENIFGTPGYVAPEVLKGEDYTFKSDIFSVGSILYNVITGSGLFKGKTAKEALFDNMKQKLLSDSPKNRPTASEALNHPWFSDELDAINYSLNVNSQDNSKNRNSSLSPFSGNSAVRFPQSPMTIKNTSNNERKFSQFRQHNQYSGFAEFEQNKKFDQRRGSDYQSSQKSRRMTFNQIMQDYNTLSKNLGCQDSPLKCLANERNAINRNSIDYDAIKGQQTFNAIMDNPREKLEVPSPSKFKKQGLLSKSGSANSPKQSSRRAKRSVNQSARGITQQTPKIFNENKIQEELKNKADVFDFKDQESERIELFDPEDFEEIVQISSQRINRKDLTNYSNYVMIKPINLLNERNVHQERRIFIQQS</sequence>
<dbReference type="PROSITE" id="PS00107">
    <property type="entry name" value="PROTEIN_KINASE_ATP"/>
    <property type="match status" value="1"/>
</dbReference>
<dbReference type="GO" id="GO:0005776">
    <property type="term" value="C:autophagosome"/>
    <property type="evidence" value="ECO:0007669"/>
    <property type="project" value="TreeGrafter"/>
</dbReference>
<feature type="region of interest" description="Disordered" evidence="6">
    <location>
        <begin position="394"/>
        <end position="446"/>
    </location>
</feature>
<feature type="compositionally biased region" description="Polar residues" evidence="6">
    <location>
        <begin position="430"/>
        <end position="444"/>
    </location>
</feature>
<evidence type="ECO:0000256" key="2">
    <source>
        <dbReference type="ARBA" id="ARBA00022741"/>
    </source>
</evidence>
<evidence type="ECO:0000256" key="4">
    <source>
        <dbReference type="ARBA" id="ARBA00022840"/>
    </source>
</evidence>
<dbReference type="GO" id="GO:0005524">
    <property type="term" value="F:ATP binding"/>
    <property type="evidence" value="ECO:0007669"/>
    <property type="project" value="UniProtKB-UniRule"/>
</dbReference>
<dbReference type="SMART" id="SM00220">
    <property type="entry name" value="S_TKc"/>
    <property type="match status" value="1"/>
</dbReference>
<feature type="region of interest" description="Disordered" evidence="6">
    <location>
        <begin position="260"/>
        <end position="292"/>
    </location>
</feature>
<accession>A0A078ANB8</accession>
<dbReference type="GO" id="GO:0000045">
    <property type="term" value="P:autophagosome assembly"/>
    <property type="evidence" value="ECO:0007669"/>
    <property type="project" value="TreeGrafter"/>
</dbReference>
<evidence type="ECO:0000313" key="9">
    <source>
        <dbReference type="Proteomes" id="UP000039865"/>
    </source>
</evidence>
<evidence type="ECO:0000256" key="1">
    <source>
        <dbReference type="ARBA" id="ARBA00022679"/>
    </source>
</evidence>
<dbReference type="GO" id="GO:0000407">
    <property type="term" value="C:phagophore assembly site"/>
    <property type="evidence" value="ECO:0007669"/>
    <property type="project" value="TreeGrafter"/>
</dbReference>
<feature type="binding site" evidence="5">
    <location>
        <position position="81"/>
    </location>
    <ligand>
        <name>ATP</name>
        <dbReference type="ChEBI" id="CHEBI:30616"/>
    </ligand>
</feature>
<feature type="domain" description="Protein kinase" evidence="7">
    <location>
        <begin position="1"/>
        <end position="245"/>
    </location>
</feature>
<dbReference type="GO" id="GO:0010506">
    <property type="term" value="P:regulation of autophagy"/>
    <property type="evidence" value="ECO:0007669"/>
    <property type="project" value="InterPro"/>
</dbReference>
<dbReference type="PANTHER" id="PTHR24348:SF22">
    <property type="entry name" value="NON-SPECIFIC SERINE_THREONINE PROTEIN KINASE"/>
    <property type="match status" value="1"/>
</dbReference>
<dbReference type="InterPro" id="IPR000719">
    <property type="entry name" value="Prot_kinase_dom"/>
</dbReference>
<protein>
    <submittedName>
        <fullName evidence="8">Serine threonine protein kinase</fullName>
    </submittedName>
</protein>
<dbReference type="Pfam" id="PF00069">
    <property type="entry name" value="Pkinase"/>
    <property type="match status" value="1"/>
</dbReference>
<dbReference type="GO" id="GO:0016020">
    <property type="term" value="C:membrane"/>
    <property type="evidence" value="ECO:0007669"/>
    <property type="project" value="TreeGrafter"/>
</dbReference>
<dbReference type="OrthoDB" id="504170at2759"/>
<reference evidence="8 9" key="1">
    <citation type="submission" date="2014-06" db="EMBL/GenBank/DDBJ databases">
        <authorList>
            <person name="Swart Estienne"/>
        </authorList>
    </citation>
    <scope>NUCLEOTIDE SEQUENCE [LARGE SCALE GENOMIC DNA]</scope>
    <source>
        <strain evidence="8 9">130c</strain>
    </source>
</reference>
<dbReference type="InterPro" id="IPR017441">
    <property type="entry name" value="Protein_kinase_ATP_BS"/>
</dbReference>
<feature type="compositionally biased region" description="Polar residues" evidence="6">
    <location>
        <begin position="260"/>
        <end position="278"/>
    </location>
</feature>
<dbReference type="EMBL" id="CCKQ01010905">
    <property type="protein sequence ID" value="CDW82433.1"/>
    <property type="molecule type" value="Genomic_DNA"/>
</dbReference>
<proteinExistence type="predicted"/>